<dbReference type="GO" id="GO:0005524">
    <property type="term" value="F:ATP binding"/>
    <property type="evidence" value="ECO:0007669"/>
    <property type="project" value="UniProtKB-UniRule"/>
</dbReference>
<evidence type="ECO:0000313" key="8">
    <source>
        <dbReference type="EMBL" id="NEZ59165.1"/>
    </source>
</evidence>
<dbReference type="PROSITE" id="PS00107">
    <property type="entry name" value="PROTEIN_KINASE_ATP"/>
    <property type="match status" value="1"/>
</dbReference>
<feature type="compositionally biased region" description="Polar residues" evidence="6">
    <location>
        <begin position="485"/>
        <end position="494"/>
    </location>
</feature>
<dbReference type="InterPro" id="IPR015943">
    <property type="entry name" value="WD40/YVTN_repeat-like_dom_sf"/>
</dbReference>
<keyword evidence="5" id="KW-0547">Nucleotide-binding</keyword>
<evidence type="ECO:0000256" key="1">
    <source>
        <dbReference type="ARBA" id="ARBA00022574"/>
    </source>
</evidence>
<dbReference type="Pfam" id="PF00069">
    <property type="entry name" value="Pkinase"/>
    <property type="match status" value="1"/>
</dbReference>
<dbReference type="EMBL" id="QXHD01000004">
    <property type="protein sequence ID" value="NEZ59165.1"/>
    <property type="molecule type" value="Genomic_DNA"/>
</dbReference>
<dbReference type="Proteomes" id="UP000481033">
    <property type="component" value="Unassembled WGS sequence"/>
</dbReference>
<evidence type="ECO:0000313" key="9">
    <source>
        <dbReference type="Proteomes" id="UP000481033"/>
    </source>
</evidence>
<dbReference type="PROSITE" id="PS50294">
    <property type="entry name" value="WD_REPEATS_REGION"/>
    <property type="match status" value="7"/>
</dbReference>
<dbReference type="Pfam" id="PF00400">
    <property type="entry name" value="WD40"/>
    <property type="match status" value="7"/>
</dbReference>
<keyword evidence="3" id="KW-0833">Ubl conjugation pathway</keyword>
<dbReference type="SUPFAM" id="SSF50978">
    <property type="entry name" value="WD40 repeat-like"/>
    <property type="match status" value="1"/>
</dbReference>
<dbReference type="InterPro" id="IPR000719">
    <property type="entry name" value="Prot_kinase_dom"/>
</dbReference>
<dbReference type="CDD" id="cd14014">
    <property type="entry name" value="STKc_PknB_like"/>
    <property type="match status" value="1"/>
</dbReference>
<dbReference type="SUPFAM" id="SSF56112">
    <property type="entry name" value="Protein kinase-like (PK-like)"/>
    <property type="match status" value="1"/>
</dbReference>
<evidence type="ECO:0000259" key="7">
    <source>
        <dbReference type="PROSITE" id="PS50011"/>
    </source>
</evidence>
<protein>
    <recommendedName>
        <fullName evidence="7">Protein kinase domain-containing protein</fullName>
    </recommendedName>
</protein>
<dbReference type="PANTHER" id="PTHR15622">
    <property type="entry name" value="WD40 REPEAT PROTEIN"/>
    <property type="match status" value="1"/>
</dbReference>
<feature type="repeat" description="WD" evidence="4">
    <location>
        <begin position="549"/>
        <end position="590"/>
    </location>
</feature>
<keyword evidence="1 4" id="KW-0853">WD repeat</keyword>
<dbReference type="PROSITE" id="PS50082">
    <property type="entry name" value="WD_REPEATS_2"/>
    <property type="match status" value="7"/>
</dbReference>
<keyword evidence="2" id="KW-0677">Repeat</keyword>
<evidence type="ECO:0000256" key="6">
    <source>
        <dbReference type="SAM" id="MobiDB-lite"/>
    </source>
</evidence>
<keyword evidence="9" id="KW-1185">Reference proteome</keyword>
<dbReference type="NCBIfam" id="NF045510">
    <property type="entry name" value="4Cys_prefix_kin"/>
    <property type="match status" value="1"/>
</dbReference>
<dbReference type="InterPro" id="IPR001680">
    <property type="entry name" value="WD40_rpt"/>
</dbReference>
<dbReference type="AlphaFoldDB" id="A0A6M0RSA9"/>
<feature type="repeat" description="WD" evidence="4">
    <location>
        <begin position="675"/>
        <end position="716"/>
    </location>
</feature>
<accession>A0A6M0RSA9</accession>
<feature type="compositionally biased region" description="Polar residues" evidence="6">
    <location>
        <begin position="410"/>
        <end position="431"/>
    </location>
</feature>
<dbReference type="GO" id="GO:0000209">
    <property type="term" value="P:protein polyubiquitination"/>
    <property type="evidence" value="ECO:0007669"/>
    <property type="project" value="TreeGrafter"/>
</dbReference>
<sequence>MICCLNPDCLVPVNPDGVTVCQSCGSPLTELLRNRYRPIKPLGQGGFGKTYLAEDIDRLNTRCVIKQFARQSSNKTFDKALTLFNQEAVRLNELGEHPQIPSLLAYFEQQGNFYLVQQIIEGNTLLQEVKKEGPFDEAKVRRLLNYLLPVLQFIHDRNVVHRDINPTNIISRQKDNKPVLIDFGIAKQLEVSLSNDKDHTGTRIGTEGYSPIEQLRSGEAYPSSDLYSLGATCICLMTGRKPEKLYSPLEGRWLWQEHLIGSGRSVTPELAAILDRMLKDFINERYRSAAEVLQELEALPAYHRSVPGWTRQRPADTGSLLSDAISTGQDVSRNLNEQLINQELSPEFRAEHPPTAPPPRQSGNRPISKAQSGPISQSRSTSQPKSGQPKSGQPRSGAVPGRRRSGPVSMGQSRPMSGQKSGPVSRGQSRPVSGRRSGPVSKGQSRPVSKGQSGPVSGIPSGPMSLGRPSTGSLGSSKSRISSGIPTKSQTSGPRSGPSHWVCTHTLEGHNSWVSTVAFNPKFMVLASGGLDDTVNIWDLQTGTLITSLTGHVRGINGLAFSPRGQILASCSDDDTIRLWNAGTGSLLHILKGHRHDVTSVAIGRRSSILISGSEDRTVGVWNLEQGKLAKVLSGNAGMIRCVDISPDEELVVSGGFDNKIRLWQLGTGEVFRVLSGHLNSVNDVVISADGRLIASASKDRCIKLWSLRSGNLIHTLKGHTREVNAVAIAPNQRTVVSAGGDSSIKVWDAKTGELVETFLDHGNSVTAIAIHPCGRFMASASSDKTIKLWHKE</sequence>
<feature type="compositionally biased region" description="Polar residues" evidence="6">
    <location>
        <begin position="361"/>
        <end position="394"/>
    </location>
</feature>
<evidence type="ECO:0000256" key="5">
    <source>
        <dbReference type="PROSITE-ProRule" id="PRU10141"/>
    </source>
</evidence>
<feature type="repeat" description="WD" evidence="4">
    <location>
        <begin position="507"/>
        <end position="548"/>
    </location>
</feature>
<dbReference type="InterPro" id="IPR036322">
    <property type="entry name" value="WD40_repeat_dom_sf"/>
</dbReference>
<comment type="caution">
    <text evidence="8">The sequence shown here is derived from an EMBL/GenBank/DDBJ whole genome shotgun (WGS) entry which is preliminary data.</text>
</comment>
<reference evidence="8 9" key="1">
    <citation type="journal article" date="2020" name="Microb. Ecol.">
        <title>Ecogenomics of the Marine Benthic Filamentous Cyanobacterium Adonisia.</title>
        <authorList>
            <person name="Walter J.M."/>
            <person name="Coutinho F.H."/>
            <person name="Leomil L."/>
            <person name="Hargreaves P.I."/>
            <person name="Campeao M.E."/>
            <person name="Vieira V.V."/>
            <person name="Silva B.S."/>
            <person name="Fistarol G.O."/>
            <person name="Salomon P.S."/>
            <person name="Sawabe T."/>
            <person name="Mino S."/>
            <person name="Hosokawa M."/>
            <person name="Miyashita H."/>
            <person name="Maruyama F."/>
            <person name="van Verk M.C."/>
            <person name="Dutilh B.E."/>
            <person name="Thompson C.C."/>
            <person name="Thompson F.L."/>
        </authorList>
    </citation>
    <scope>NUCLEOTIDE SEQUENCE [LARGE SCALE GENOMIC DNA]</scope>
    <source>
        <strain evidence="8 9">CCMR0081</strain>
    </source>
</reference>
<feature type="compositionally biased region" description="Low complexity" evidence="6">
    <location>
        <begin position="470"/>
        <end position="484"/>
    </location>
</feature>
<feature type="region of interest" description="Disordered" evidence="6">
    <location>
        <begin position="346"/>
        <end position="501"/>
    </location>
</feature>
<dbReference type="InterPro" id="IPR051983">
    <property type="entry name" value="WSB_SOCS-box_domain"/>
</dbReference>
<dbReference type="PROSITE" id="PS50011">
    <property type="entry name" value="PROTEIN_KINASE_DOM"/>
    <property type="match status" value="1"/>
</dbReference>
<feature type="repeat" description="WD" evidence="4">
    <location>
        <begin position="717"/>
        <end position="758"/>
    </location>
</feature>
<dbReference type="Gene3D" id="2.130.10.10">
    <property type="entry name" value="YVTN repeat-like/Quinoprotein amine dehydrogenase"/>
    <property type="match status" value="2"/>
</dbReference>
<feature type="repeat" description="WD" evidence="4">
    <location>
        <begin position="591"/>
        <end position="632"/>
    </location>
</feature>
<feature type="domain" description="Protein kinase" evidence="7">
    <location>
        <begin position="36"/>
        <end position="306"/>
    </location>
</feature>
<dbReference type="InterPro" id="IPR011009">
    <property type="entry name" value="Kinase-like_dom_sf"/>
</dbReference>
<dbReference type="InterPro" id="IPR020472">
    <property type="entry name" value="WD40_PAC1"/>
</dbReference>
<dbReference type="InterPro" id="IPR019775">
    <property type="entry name" value="WD40_repeat_CS"/>
</dbReference>
<evidence type="ECO:0000256" key="2">
    <source>
        <dbReference type="ARBA" id="ARBA00022737"/>
    </source>
</evidence>
<dbReference type="CDD" id="cd00200">
    <property type="entry name" value="WD40"/>
    <property type="match status" value="1"/>
</dbReference>
<name>A0A6M0RSA9_9CYAN</name>
<dbReference type="SMART" id="SM00320">
    <property type="entry name" value="WD40"/>
    <property type="match status" value="7"/>
</dbReference>
<keyword evidence="5" id="KW-0067">ATP-binding</keyword>
<proteinExistence type="predicted"/>
<gene>
    <name evidence="8" type="ORF">DXZ20_26685</name>
</gene>
<dbReference type="PANTHER" id="PTHR15622:SF2">
    <property type="entry name" value="U4_U6 SMALL NUCLEAR RIBONUCLEOPROTEIN PRP4"/>
    <property type="match status" value="1"/>
</dbReference>
<feature type="repeat" description="WD" evidence="4">
    <location>
        <begin position="759"/>
        <end position="793"/>
    </location>
</feature>
<feature type="binding site" evidence="5">
    <location>
        <position position="66"/>
    </location>
    <ligand>
        <name>ATP</name>
        <dbReference type="ChEBI" id="CHEBI:30616"/>
    </ligand>
</feature>
<dbReference type="Gene3D" id="1.10.510.10">
    <property type="entry name" value="Transferase(Phosphotransferase) domain 1"/>
    <property type="match status" value="1"/>
</dbReference>
<evidence type="ECO:0000256" key="4">
    <source>
        <dbReference type="PROSITE-ProRule" id="PRU00221"/>
    </source>
</evidence>
<dbReference type="RefSeq" id="WP_163702116.1">
    <property type="nucleotide sequence ID" value="NZ_QXHD01000004.1"/>
</dbReference>
<dbReference type="Gene3D" id="3.30.200.20">
    <property type="entry name" value="Phosphorylase Kinase, domain 1"/>
    <property type="match status" value="1"/>
</dbReference>
<feature type="repeat" description="WD" evidence="4">
    <location>
        <begin position="633"/>
        <end position="674"/>
    </location>
</feature>
<dbReference type="PRINTS" id="PR00320">
    <property type="entry name" value="GPROTEINBRPT"/>
</dbReference>
<dbReference type="InterPro" id="IPR017441">
    <property type="entry name" value="Protein_kinase_ATP_BS"/>
</dbReference>
<feature type="compositionally biased region" description="Polar residues" evidence="6">
    <location>
        <begin position="442"/>
        <end position="455"/>
    </location>
</feature>
<dbReference type="GO" id="GO:0004672">
    <property type="term" value="F:protein kinase activity"/>
    <property type="evidence" value="ECO:0007669"/>
    <property type="project" value="InterPro"/>
</dbReference>
<dbReference type="PROSITE" id="PS00678">
    <property type="entry name" value="WD_REPEATS_1"/>
    <property type="match status" value="3"/>
</dbReference>
<organism evidence="8 9">
    <name type="scientific">Adonisia turfae CCMR0081</name>
    <dbReference type="NCBI Taxonomy" id="2292702"/>
    <lineage>
        <taxon>Bacteria</taxon>
        <taxon>Bacillati</taxon>
        <taxon>Cyanobacteriota</taxon>
        <taxon>Adonisia</taxon>
        <taxon>Adonisia turfae</taxon>
    </lineage>
</organism>
<evidence type="ECO:0000256" key="3">
    <source>
        <dbReference type="ARBA" id="ARBA00022786"/>
    </source>
</evidence>